<accession>A0A4C2A0K2</accession>
<proteinExistence type="predicted"/>
<dbReference type="OrthoDB" id="6288785at2759"/>
<name>A0A4C2A0K2_EUMVA</name>
<dbReference type="EMBL" id="BGZK01002363">
    <property type="protein sequence ID" value="GBP93322.1"/>
    <property type="molecule type" value="Genomic_DNA"/>
</dbReference>
<evidence type="ECO:0000313" key="2">
    <source>
        <dbReference type="Proteomes" id="UP000299102"/>
    </source>
</evidence>
<evidence type="ECO:0000313" key="1">
    <source>
        <dbReference type="EMBL" id="GBP93322.1"/>
    </source>
</evidence>
<gene>
    <name evidence="1" type="ORF">EVAR_67965_1</name>
</gene>
<comment type="caution">
    <text evidence="1">The sequence shown here is derived from an EMBL/GenBank/DDBJ whole genome shotgun (WGS) entry which is preliminary data.</text>
</comment>
<dbReference type="AlphaFoldDB" id="A0A4C2A0K2"/>
<sequence length="92" mass="10316">MADSPKTPLMTGVRELLKTPKPETQTPRFAGIRNLIQTPKNTEENEAEETETLVALSDLVKTPDVSISKAKNMLLLLQDSQKLLHLQECHSY</sequence>
<reference evidence="1 2" key="1">
    <citation type="journal article" date="2019" name="Commun. Biol.">
        <title>The bagworm genome reveals a unique fibroin gene that provides high tensile strength.</title>
        <authorList>
            <person name="Kono N."/>
            <person name="Nakamura H."/>
            <person name="Ohtoshi R."/>
            <person name="Tomita M."/>
            <person name="Numata K."/>
            <person name="Arakawa K."/>
        </authorList>
    </citation>
    <scope>NUCLEOTIDE SEQUENCE [LARGE SCALE GENOMIC DNA]</scope>
</reference>
<keyword evidence="2" id="KW-1185">Reference proteome</keyword>
<dbReference type="Proteomes" id="UP000299102">
    <property type="component" value="Unassembled WGS sequence"/>
</dbReference>
<organism evidence="1 2">
    <name type="scientific">Eumeta variegata</name>
    <name type="common">Bagworm moth</name>
    <name type="synonym">Eumeta japonica</name>
    <dbReference type="NCBI Taxonomy" id="151549"/>
    <lineage>
        <taxon>Eukaryota</taxon>
        <taxon>Metazoa</taxon>
        <taxon>Ecdysozoa</taxon>
        <taxon>Arthropoda</taxon>
        <taxon>Hexapoda</taxon>
        <taxon>Insecta</taxon>
        <taxon>Pterygota</taxon>
        <taxon>Neoptera</taxon>
        <taxon>Endopterygota</taxon>
        <taxon>Lepidoptera</taxon>
        <taxon>Glossata</taxon>
        <taxon>Ditrysia</taxon>
        <taxon>Tineoidea</taxon>
        <taxon>Psychidae</taxon>
        <taxon>Oiketicinae</taxon>
        <taxon>Eumeta</taxon>
    </lineage>
</organism>
<protein>
    <submittedName>
        <fullName evidence="1">Uncharacterized protein</fullName>
    </submittedName>
</protein>